<feature type="region of interest" description="Disordered" evidence="5">
    <location>
        <begin position="188"/>
        <end position="209"/>
    </location>
</feature>
<comment type="caution">
    <text evidence="7">The sequence shown here is derived from an EMBL/GenBank/DDBJ whole genome shotgun (WGS) entry which is preliminary data.</text>
</comment>
<keyword evidence="4" id="KW-0156">Chromatin regulator</keyword>
<dbReference type="GO" id="GO:0006325">
    <property type="term" value="P:chromatin organization"/>
    <property type="evidence" value="ECO:0007669"/>
    <property type="project" value="UniProtKB-KW"/>
</dbReference>
<evidence type="ECO:0000256" key="3">
    <source>
        <dbReference type="ARBA" id="ARBA00022833"/>
    </source>
</evidence>
<name>A0A9N8PHZ7_9PEZI</name>
<dbReference type="GO" id="GO:0006355">
    <property type="term" value="P:regulation of DNA-templated transcription"/>
    <property type="evidence" value="ECO:0007669"/>
    <property type="project" value="TreeGrafter"/>
</dbReference>
<keyword evidence="2" id="KW-0863">Zinc-finger</keyword>
<organism evidence="7 8">
    <name type="scientific">Aureobasidium vineae</name>
    <dbReference type="NCBI Taxonomy" id="2773715"/>
    <lineage>
        <taxon>Eukaryota</taxon>
        <taxon>Fungi</taxon>
        <taxon>Dikarya</taxon>
        <taxon>Ascomycota</taxon>
        <taxon>Pezizomycotina</taxon>
        <taxon>Dothideomycetes</taxon>
        <taxon>Dothideomycetidae</taxon>
        <taxon>Dothideales</taxon>
        <taxon>Saccotheciaceae</taxon>
        <taxon>Aureobasidium</taxon>
    </lineage>
</organism>
<evidence type="ECO:0000256" key="1">
    <source>
        <dbReference type="ARBA" id="ARBA00022723"/>
    </source>
</evidence>
<dbReference type="SMART" id="SM00249">
    <property type="entry name" value="PHD"/>
    <property type="match status" value="1"/>
</dbReference>
<gene>
    <name evidence="7" type="ORF">AWRI4619_LOCUS9517</name>
</gene>
<feature type="domain" description="Zinc finger PHD-type" evidence="6">
    <location>
        <begin position="229"/>
        <end position="277"/>
    </location>
</feature>
<dbReference type="InterPro" id="IPR054464">
    <property type="entry name" value="ULD_fung"/>
</dbReference>
<dbReference type="SUPFAM" id="SSF57903">
    <property type="entry name" value="FYVE/PHD zinc finger"/>
    <property type="match status" value="1"/>
</dbReference>
<accession>A0A9N8PHZ7</accession>
<protein>
    <recommendedName>
        <fullName evidence="6">Zinc finger PHD-type domain-containing protein</fullName>
    </recommendedName>
</protein>
<keyword evidence="3" id="KW-0862">Zinc</keyword>
<evidence type="ECO:0000256" key="4">
    <source>
        <dbReference type="ARBA" id="ARBA00022853"/>
    </source>
</evidence>
<dbReference type="InterPro" id="IPR001965">
    <property type="entry name" value="Znf_PHD"/>
</dbReference>
<dbReference type="Pfam" id="PF22893">
    <property type="entry name" value="ULD_2"/>
    <property type="match status" value="1"/>
</dbReference>
<dbReference type="Proteomes" id="UP000716446">
    <property type="component" value="Unassembled WGS sequence"/>
</dbReference>
<reference evidence="7" key="1">
    <citation type="submission" date="2020-06" db="EMBL/GenBank/DDBJ databases">
        <authorList>
            <person name="Onetto C."/>
        </authorList>
    </citation>
    <scope>NUCLEOTIDE SEQUENCE</scope>
</reference>
<evidence type="ECO:0000256" key="5">
    <source>
        <dbReference type="SAM" id="MobiDB-lite"/>
    </source>
</evidence>
<keyword evidence="8" id="KW-1185">Reference proteome</keyword>
<dbReference type="EMBL" id="CAIJEN010000017">
    <property type="protein sequence ID" value="CAD0096914.1"/>
    <property type="molecule type" value="Genomic_DNA"/>
</dbReference>
<dbReference type="PANTHER" id="PTHR46462">
    <property type="entry name" value="UPSET, ISOFORM A"/>
    <property type="match status" value="1"/>
</dbReference>
<sequence length="481" mass="55245">MSLSRLYEHLATHMEEIALFVLPMDPDDDENEEIKEFTEDEGENVEDLKLTLLKKELEEDSGKAPVKFTDAIGRNFTLPWVTAKTWAGIEPLIVSAFLDDERIMWHVRNGHYYLLGPDNGVIPPQDWSSMVQPGGEVKMQLWLTTEATEEDIASSLAVVKERVREAVNPSNLVLESEVKVAVGQRGKVKGDAAANPPPTQPFATPGPAARQQTQVAIDNTTREDDGVIRCICGMRHDDGYLVQCDSCNEWQHMICYYSNEAAYPLEPHQKHYCVDCRPRGLSVDQAKEIQERQIRRQIFWHQRTNVEGEAGIDSAMRARLEKLGWSQHDIEILLDSEKGKGENTRKLQERIQTEDLDDRIFTSLNFKEHGMESPLAGHQVVYPRVSRKYLEIETLEHYQVPWEFDRVSLLSDSLHLCCFKMLTSKQVNSEYVILLRDLDKYETDILFEHTRRRRQGSSAPLLIDRVKGLSPKYTWVKHKSE</sequence>
<dbReference type="InterPro" id="IPR011011">
    <property type="entry name" value="Znf_FYVE_PHD"/>
</dbReference>
<dbReference type="GO" id="GO:0008270">
    <property type="term" value="F:zinc ion binding"/>
    <property type="evidence" value="ECO:0007669"/>
    <property type="project" value="UniProtKB-KW"/>
</dbReference>
<dbReference type="AlphaFoldDB" id="A0A9N8PHZ7"/>
<evidence type="ECO:0000313" key="7">
    <source>
        <dbReference type="EMBL" id="CAD0096914.1"/>
    </source>
</evidence>
<proteinExistence type="predicted"/>
<dbReference type="InterPro" id="IPR013083">
    <property type="entry name" value="Znf_RING/FYVE/PHD"/>
</dbReference>
<dbReference type="GO" id="GO:0070210">
    <property type="term" value="C:Rpd3L-Expanded complex"/>
    <property type="evidence" value="ECO:0007669"/>
    <property type="project" value="TreeGrafter"/>
</dbReference>
<dbReference type="PANTHER" id="PTHR46462:SF3">
    <property type="entry name" value="UPSET, ISOFORM A"/>
    <property type="match status" value="1"/>
</dbReference>
<evidence type="ECO:0000256" key="2">
    <source>
        <dbReference type="ARBA" id="ARBA00022771"/>
    </source>
</evidence>
<keyword evidence="1" id="KW-0479">Metal-binding</keyword>
<evidence type="ECO:0000313" key="8">
    <source>
        <dbReference type="Proteomes" id="UP000716446"/>
    </source>
</evidence>
<evidence type="ECO:0000259" key="6">
    <source>
        <dbReference type="SMART" id="SM00249"/>
    </source>
</evidence>
<dbReference type="GO" id="GO:0034967">
    <property type="term" value="C:Set3 complex"/>
    <property type="evidence" value="ECO:0007669"/>
    <property type="project" value="TreeGrafter"/>
</dbReference>
<dbReference type="Gene3D" id="3.30.40.10">
    <property type="entry name" value="Zinc/RING finger domain, C3HC4 (zinc finger)"/>
    <property type="match status" value="1"/>
</dbReference>
<dbReference type="Pfam" id="PF20826">
    <property type="entry name" value="PHD_5"/>
    <property type="match status" value="1"/>
</dbReference>